<dbReference type="InterPro" id="IPR000073">
    <property type="entry name" value="AB_hydrolase_1"/>
</dbReference>
<dbReference type="Proteomes" id="UP000728032">
    <property type="component" value="Unassembled WGS sequence"/>
</dbReference>
<keyword evidence="3" id="KW-1185">Reference proteome</keyword>
<evidence type="ECO:0000259" key="1">
    <source>
        <dbReference type="Pfam" id="PF00561"/>
    </source>
</evidence>
<evidence type="ECO:0000313" key="3">
    <source>
        <dbReference type="Proteomes" id="UP000728032"/>
    </source>
</evidence>
<dbReference type="InterPro" id="IPR029058">
    <property type="entry name" value="AB_hydrolase_fold"/>
</dbReference>
<protein>
    <recommendedName>
        <fullName evidence="1">AB hydrolase-1 domain-containing protein</fullName>
    </recommendedName>
</protein>
<dbReference type="OrthoDB" id="19657at2759"/>
<sequence>MLGQKIEIDGILIHFEKVGTGPEKVLLLPGGLGTSRTDFTHQLESFDPNVFTLIAWDPPGYGFSRPPDRRWSKDVYARDADIAAKLME</sequence>
<proteinExistence type="predicted"/>
<dbReference type="Pfam" id="PF00561">
    <property type="entry name" value="Abhydrolase_1"/>
    <property type="match status" value="1"/>
</dbReference>
<dbReference type="Gene3D" id="3.40.50.1820">
    <property type="entry name" value="alpha/beta hydrolase"/>
    <property type="match status" value="1"/>
</dbReference>
<dbReference type="AlphaFoldDB" id="A0A7R9MTL7"/>
<dbReference type="EMBL" id="OC964392">
    <property type="protein sequence ID" value="CAD7665823.1"/>
    <property type="molecule type" value="Genomic_DNA"/>
</dbReference>
<evidence type="ECO:0000313" key="2">
    <source>
        <dbReference type="EMBL" id="CAD7665823.1"/>
    </source>
</evidence>
<gene>
    <name evidence="2" type="ORF">ONB1V03_LOCUS22380</name>
</gene>
<name>A0A7R9MTL7_9ACAR</name>
<accession>A0A7R9MTL7</accession>
<feature type="non-terminal residue" evidence="2">
    <location>
        <position position="88"/>
    </location>
</feature>
<dbReference type="SUPFAM" id="SSF53474">
    <property type="entry name" value="alpha/beta-Hydrolases"/>
    <property type="match status" value="1"/>
</dbReference>
<organism evidence="2">
    <name type="scientific">Oppiella nova</name>
    <dbReference type="NCBI Taxonomy" id="334625"/>
    <lineage>
        <taxon>Eukaryota</taxon>
        <taxon>Metazoa</taxon>
        <taxon>Ecdysozoa</taxon>
        <taxon>Arthropoda</taxon>
        <taxon>Chelicerata</taxon>
        <taxon>Arachnida</taxon>
        <taxon>Acari</taxon>
        <taxon>Acariformes</taxon>
        <taxon>Sarcoptiformes</taxon>
        <taxon>Oribatida</taxon>
        <taxon>Brachypylina</taxon>
        <taxon>Oppioidea</taxon>
        <taxon>Oppiidae</taxon>
        <taxon>Oppiella</taxon>
    </lineage>
</organism>
<dbReference type="GO" id="GO:0017171">
    <property type="term" value="F:serine hydrolase activity"/>
    <property type="evidence" value="ECO:0007669"/>
    <property type="project" value="TreeGrafter"/>
</dbReference>
<dbReference type="PANTHER" id="PTHR46331">
    <property type="entry name" value="VALACYCLOVIR HYDROLASE"/>
    <property type="match status" value="1"/>
</dbReference>
<dbReference type="PANTHER" id="PTHR46331:SF2">
    <property type="entry name" value="VALACYCLOVIR HYDROLASE"/>
    <property type="match status" value="1"/>
</dbReference>
<dbReference type="EMBL" id="CAJPVJ010049567">
    <property type="protein sequence ID" value="CAG2182959.1"/>
    <property type="molecule type" value="Genomic_DNA"/>
</dbReference>
<reference evidence="2" key="1">
    <citation type="submission" date="2020-11" db="EMBL/GenBank/DDBJ databases">
        <authorList>
            <person name="Tran Van P."/>
        </authorList>
    </citation>
    <scope>NUCLEOTIDE SEQUENCE</scope>
</reference>
<feature type="domain" description="AB hydrolase-1" evidence="1">
    <location>
        <begin position="25"/>
        <end position="81"/>
    </location>
</feature>